<evidence type="ECO:0000313" key="11">
    <source>
        <dbReference type="Proteomes" id="UP000237347"/>
    </source>
</evidence>
<keyword evidence="4 8" id="KW-0238">DNA-binding</keyword>
<dbReference type="GO" id="GO:0003677">
    <property type="term" value="F:DNA binding"/>
    <property type="evidence" value="ECO:0007669"/>
    <property type="project" value="UniProtKB-KW"/>
</dbReference>
<evidence type="ECO:0000256" key="2">
    <source>
        <dbReference type="ARBA" id="ARBA00022473"/>
    </source>
</evidence>
<sequence length="170" mass="19242">MSPAASSRWCPTPEQLMILEEMYRSGIRTPNASQIQKITSHLSFYVAKLTTHLVCLVLRPRDYIQGIEPALSLLSRHKYQPSYRVLGLGDEEALYHLLGGGGVASTHVMNYTWKEDIPQRLETEKMYGHDWMMMETGPSSPPCARPLQTLELFPITATNLKEEGTTSKQF</sequence>
<keyword evidence="2" id="KW-0217">Developmental protein</keyword>
<dbReference type="AlphaFoldDB" id="A0AAW0L0D0"/>
<protein>
    <submittedName>
        <fullName evidence="10">Wuschel-related homeobox 3</fullName>
    </submittedName>
</protein>
<dbReference type="PANTHER" id="PTHR45940">
    <property type="entry name" value="WUSCHEL-RELATED HOMEOBOX 1-RELATED"/>
    <property type="match status" value="1"/>
</dbReference>
<evidence type="ECO:0000313" key="10">
    <source>
        <dbReference type="EMBL" id="KAK7844294.1"/>
    </source>
</evidence>
<feature type="domain" description="Homeobox" evidence="9">
    <location>
        <begin position="7"/>
        <end position="43"/>
    </location>
</feature>
<dbReference type="InterPro" id="IPR044555">
    <property type="entry name" value="WUSCHEL-like"/>
</dbReference>
<reference evidence="10 11" key="1">
    <citation type="journal article" date="2018" name="Sci. Data">
        <title>The draft genome sequence of cork oak.</title>
        <authorList>
            <person name="Ramos A.M."/>
            <person name="Usie A."/>
            <person name="Barbosa P."/>
            <person name="Barros P.M."/>
            <person name="Capote T."/>
            <person name="Chaves I."/>
            <person name="Simoes F."/>
            <person name="Abreu I."/>
            <person name="Carrasquinho I."/>
            <person name="Faro C."/>
            <person name="Guimaraes J.B."/>
            <person name="Mendonca D."/>
            <person name="Nobrega F."/>
            <person name="Rodrigues L."/>
            <person name="Saibo N.J.M."/>
            <person name="Varela M.C."/>
            <person name="Egas C."/>
            <person name="Matos J."/>
            <person name="Miguel C.M."/>
            <person name="Oliveira M.M."/>
            <person name="Ricardo C.P."/>
            <person name="Goncalves S."/>
        </authorList>
    </citation>
    <scope>NUCLEOTIDE SEQUENCE [LARGE SCALE GENOMIC DNA]</scope>
    <source>
        <strain evidence="11">cv. HL8</strain>
    </source>
</reference>
<dbReference type="InterPro" id="IPR001356">
    <property type="entry name" value="HD"/>
</dbReference>
<gene>
    <name evidence="10" type="primary">WOX3_1</name>
    <name evidence="10" type="ORF">CFP56_011017</name>
</gene>
<dbReference type="GO" id="GO:0005634">
    <property type="term" value="C:nucleus"/>
    <property type="evidence" value="ECO:0007669"/>
    <property type="project" value="UniProtKB-SubCell"/>
</dbReference>
<comment type="subcellular location">
    <subcellularLocation>
        <location evidence="1 8">Nucleus</location>
    </subcellularLocation>
</comment>
<name>A0AAW0L0D0_QUESU</name>
<evidence type="ECO:0000259" key="9">
    <source>
        <dbReference type="Pfam" id="PF00046"/>
    </source>
</evidence>
<dbReference type="Proteomes" id="UP000237347">
    <property type="component" value="Unassembled WGS sequence"/>
</dbReference>
<dbReference type="GO" id="GO:0003700">
    <property type="term" value="F:DNA-binding transcription factor activity"/>
    <property type="evidence" value="ECO:0007669"/>
    <property type="project" value="InterPro"/>
</dbReference>
<proteinExistence type="predicted"/>
<keyword evidence="5 8" id="KW-0371">Homeobox</keyword>
<comment type="caution">
    <text evidence="10">The sequence shown here is derived from an EMBL/GenBank/DDBJ whole genome shotgun (WGS) entry which is preliminary data.</text>
</comment>
<accession>A0AAW0L0D0</accession>
<dbReference type="PANTHER" id="PTHR45940:SF42">
    <property type="entry name" value="WUSCHEL-RELATED HOMEOBOX 3"/>
    <property type="match status" value="1"/>
</dbReference>
<evidence type="ECO:0000256" key="5">
    <source>
        <dbReference type="ARBA" id="ARBA00023155"/>
    </source>
</evidence>
<evidence type="ECO:0000256" key="7">
    <source>
        <dbReference type="ARBA" id="ARBA00023242"/>
    </source>
</evidence>
<dbReference type="GO" id="GO:0099402">
    <property type="term" value="P:plant organ development"/>
    <property type="evidence" value="ECO:0007669"/>
    <property type="project" value="InterPro"/>
</dbReference>
<evidence type="ECO:0000256" key="1">
    <source>
        <dbReference type="ARBA" id="ARBA00004123"/>
    </source>
</evidence>
<keyword evidence="6" id="KW-0804">Transcription</keyword>
<keyword evidence="11" id="KW-1185">Reference proteome</keyword>
<keyword evidence="3" id="KW-0805">Transcription regulation</keyword>
<keyword evidence="7 8" id="KW-0539">Nucleus</keyword>
<evidence type="ECO:0000256" key="6">
    <source>
        <dbReference type="ARBA" id="ARBA00023163"/>
    </source>
</evidence>
<evidence type="ECO:0000256" key="3">
    <source>
        <dbReference type="ARBA" id="ARBA00023015"/>
    </source>
</evidence>
<evidence type="ECO:0000256" key="4">
    <source>
        <dbReference type="ARBA" id="ARBA00023125"/>
    </source>
</evidence>
<dbReference type="EMBL" id="PKMF04000188">
    <property type="protein sequence ID" value="KAK7844294.1"/>
    <property type="molecule type" value="Genomic_DNA"/>
</dbReference>
<evidence type="ECO:0000256" key="8">
    <source>
        <dbReference type="RuleBase" id="RU000682"/>
    </source>
</evidence>
<organism evidence="10 11">
    <name type="scientific">Quercus suber</name>
    <name type="common">Cork oak</name>
    <dbReference type="NCBI Taxonomy" id="58331"/>
    <lineage>
        <taxon>Eukaryota</taxon>
        <taxon>Viridiplantae</taxon>
        <taxon>Streptophyta</taxon>
        <taxon>Embryophyta</taxon>
        <taxon>Tracheophyta</taxon>
        <taxon>Spermatophyta</taxon>
        <taxon>Magnoliopsida</taxon>
        <taxon>eudicotyledons</taxon>
        <taxon>Gunneridae</taxon>
        <taxon>Pentapetalae</taxon>
        <taxon>rosids</taxon>
        <taxon>fabids</taxon>
        <taxon>Fagales</taxon>
        <taxon>Fagaceae</taxon>
        <taxon>Quercus</taxon>
    </lineage>
</organism>
<dbReference type="Pfam" id="PF00046">
    <property type="entry name" value="Homeodomain"/>
    <property type="match status" value="1"/>
</dbReference>